<dbReference type="Proteomes" id="UP001054945">
    <property type="component" value="Unassembled WGS sequence"/>
</dbReference>
<evidence type="ECO:0000313" key="3">
    <source>
        <dbReference type="Proteomes" id="UP001054945"/>
    </source>
</evidence>
<dbReference type="EMBL" id="BPLR01018750">
    <property type="protein sequence ID" value="GIZ02016.1"/>
    <property type="molecule type" value="Genomic_DNA"/>
</dbReference>
<accession>A0AAV4Y7V9</accession>
<organism evidence="2 3">
    <name type="scientific">Caerostris extrusa</name>
    <name type="common">Bark spider</name>
    <name type="synonym">Caerostris bankana</name>
    <dbReference type="NCBI Taxonomy" id="172846"/>
    <lineage>
        <taxon>Eukaryota</taxon>
        <taxon>Metazoa</taxon>
        <taxon>Ecdysozoa</taxon>
        <taxon>Arthropoda</taxon>
        <taxon>Chelicerata</taxon>
        <taxon>Arachnida</taxon>
        <taxon>Araneae</taxon>
        <taxon>Araneomorphae</taxon>
        <taxon>Entelegynae</taxon>
        <taxon>Araneoidea</taxon>
        <taxon>Araneidae</taxon>
        <taxon>Caerostris</taxon>
    </lineage>
</organism>
<feature type="non-terminal residue" evidence="2">
    <location>
        <position position="1"/>
    </location>
</feature>
<sequence length="226" mass="26184">GALILRKRLPVSRFCVNKKPNELPRVESFAQKEKISQEEFQMSTEEESTVSINIKKISQEEFQMSTEKNHELEKVADPSVAYSLYTYQNYRAEKTCLQSTMYNLNSKSKSFQTNTQQFPIPKGKVSKTQNENSSQENLQKKLEQCLASYRTTFKDMQRSLKRKAPSDDAFPNLFAKNDDEIIRTHTDLIEAIFEALPDIDFKQLYRDVKAWASSSAMKPHTIGKKY</sequence>
<dbReference type="AlphaFoldDB" id="A0AAV4Y7V9"/>
<feature type="compositionally biased region" description="Polar residues" evidence="1">
    <location>
        <begin position="126"/>
        <end position="135"/>
    </location>
</feature>
<evidence type="ECO:0000256" key="1">
    <source>
        <dbReference type="SAM" id="MobiDB-lite"/>
    </source>
</evidence>
<reference evidence="2 3" key="1">
    <citation type="submission" date="2021-06" db="EMBL/GenBank/DDBJ databases">
        <title>Caerostris extrusa draft genome.</title>
        <authorList>
            <person name="Kono N."/>
            <person name="Arakawa K."/>
        </authorList>
    </citation>
    <scope>NUCLEOTIDE SEQUENCE [LARGE SCALE GENOMIC DNA]</scope>
</reference>
<evidence type="ECO:0000313" key="2">
    <source>
        <dbReference type="EMBL" id="GIZ02016.1"/>
    </source>
</evidence>
<keyword evidence="3" id="KW-1185">Reference proteome</keyword>
<proteinExistence type="predicted"/>
<gene>
    <name evidence="2" type="ORF">CEXT_167531</name>
</gene>
<comment type="caution">
    <text evidence="2">The sequence shown here is derived from an EMBL/GenBank/DDBJ whole genome shotgun (WGS) entry which is preliminary data.</text>
</comment>
<feature type="region of interest" description="Disordered" evidence="1">
    <location>
        <begin position="112"/>
        <end position="135"/>
    </location>
</feature>
<name>A0AAV4Y7V9_CAEEX</name>
<protein>
    <submittedName>
        <fullName evidence="2">Uncharacterized protein</fullName>
    </submittedName>
</protein>